<dbReference type="SUPFAM" id="SSF52833">
    <property type="entry name" value="Thioredoxin-like"/>
    <property type="match status" value="1"/>
</dbReference>
<evidence type="ECO:0000313" key="1">
    <source>
        <dbReference type="EMBL" id="GHC68006.1"/>
    </source>
</evidence>
<dbReference type="Proteomes" id="UP000646244">
    <property type="component" value="Unassembled WGS sequence"/>
</dbReference>
<dbReference type="Gene3D" id="3.40.30.10">
    <property type="entry name" value="Glutaredoxin"/>
    <property type="match status" value="1"/>
</dbReference>
<gene>
    <name evidence="1" type="ORF">GCM10010507_52850</name>
</gene>
<dbReference type="EMBL" id="BMVB01000024">
    <property type="protein sequence ID" value="GHC68006.1"/>
    <property type="molecule type" value="Genomic_DNA"/>
</dbReference>
<name>A0A918TZD6_STRCJ</name>
<comment type="caution">
    <text evidence="1">The sequence shown here is derived from an EMBL/GenBank/DDBJ whole genome shotgun (WGS) entry which is preliminary data.</text>
</comment>
<dbReference type="InterPro" id="IPR017937">
    <property type="entry name" value="Thioredoxin_CS"/>
</dbReference>
<accession>A0A918TZD6</accession>
<evidence type="ECO:0000313" key="2">
    <source>
        <dbReference type="Proteomes" id="UP000646244"/>
    </source>
</evidence>
<sequence length="121" mass="12873">MDGEAVTDTMIDTETVVAFFSTTCGPCKEKLPKFVEYARSVPGGRGRVLATVIGEPGETAPMVEALRPVARVTTEDASGAMGEAFKVMAYPVVLKVNRTTDGRLLVMADRVDVDRPAVAPV</sequence>
<proteinExistence type="predicted"/>
<reference evidence="1" key="1">
    <citation type="journal article" date="2014" name="Int. J. Syst. Evol. Microbiol.">
        <title>Complete genome sequence of Corynebacterium casei LMG S-19264T (=DSM 44701T), isolated from a smear-ripened cheese.</title>
        <authorList>
            <consortium name="US DOE Joint Genome Institute (JGI-PGF)"/>
            <person name="Walter F."/>
            <person name="Albersmeier A."/>
            <person name="Kalinowski J."/>
            <person name="Ruckert C."/>
        </authorList>
    </citation>
    <scope>NUCLEOTIDE SEQUENCE</scope>
    <source>
        <strain evidence="1">JCM 4633</strain>
    </source>
</reference>
<protein>
    <recommendedName>
        <fullName evidence="3">Thioredoxin domain-containing protein</fullName>
    </recommendedName>
</protein>
<dbReference type="InterPro" id="IPR036249">
    <property type="entry name" value="Thioredoxin-like_sf"/>
</dbReference>
<reference evidence="1" key="2">
    <citation type="submission" date="2020-09" db="EMBL/GenBank/DDBJ databases">
        <authorList>
            <person name="Sun Q."/>
            <person name="Ohkuma M."/>
        </authorList>
    </citation>
    <scope>NUCLEOTIDE SEQUENCE</scope>
    <source>
        <strain evidence="1">JCM 4633</strain>
    </source>
</reference>
<organism evidence="1 2">
    <name type="scientific">Streptomyces cinnamoneus</name>
    <name type="common">Streptoverticillium cinnamoneum</name>
    <dbReference type="NCBI Taxonomy" id="53446"/>
    <lineage>
        <taxon>Bacteria</taxon>
        <taxon>Bacillati</taxon>
        <taxon>Actinomycetota</taxon>
        <taxon>Actinomycetes</taxon>
        <taxon>Kitasatosporales</taxon>
        <taxon>Streptomycetaceae</taxon>
        <taxon>Streptomyces</taxon>
        <taxon>Streptomyces cinnamoneus group</taxon>
    </lineage>
</organism>
<dbReference type="AlphaFoldDB" id="A0A918TZD6"/>
<evidence type="ECO:0008006" key="3">
    <source>
        <dbReference type="Google" id="ProtNLM"/>
    </source>
</evidence>
<dbReference type="PROSITE" id="PS00194">
    <property type="entry name" value="THIOREDOXIN_1"/>
    <property type="match status" value="1"/>
</dbReference>